<keyword evidence="2" id="KW-1185">Reference proteome</keyword>
<organism evidence="1 2">
    <name type="scientific">Mycobacterium phage Phrappuccino</name>
    <dbReference type="NCBI Taxonomy" id="2591223"/>
    <lineage>
        <taxon>Viruses</taxon>
        <taxon>Duplodnaviria</taxon>
        <taxon>Heunggongvirae</taxon>
        <taxon>Uroviricota</taxon>
        <taxon>Caudoviricetes</taxon>
        <taxon>Phrappuccinovirus</taxon>
        <taxon>Phrappuccinovirus phrappuccino</taxon>
        <taxon>Phreappuccinovirus Phrappuccino</taxon>
    </lineage>
</organism>
<protein>
    <submittedName>
        <fullName evidence="1">Uncharacterized protein</fullName>
    </submittedName>
</protein>
<dbReference type="GeneID" id="64766934"/>
<dbReference type="Proteomes" id="UP000316777">
    <property type="component" value="Segment"/>
</dbReference>
<evidence type="ECO:0000313" key="1">
    <source>
        <dbReference type="EMBL" id="QDH91688.1"/>
    </source>
</evidence>
<dbReference type="EMBL" id="MK937592">
    <property type="protein sequence ID" value="QDH91688.1"/>
    <property type="molecule type" value="Genomic_DNA"/>
</dbReference>
<dbReference type="KEGG" id="vg:64766934"/>
<dbReference type="RefSeq" id="YP_010059699.1">
    <property type="nucleotide sequence ID" value="NC_054727.1"/>
</dbReference>
<accession>A0A514DDL0</accession>
<name>A0A514DDL0_9CAUD</name>
<proteinExistence type="predicted"/>
<reference evidence="1 2" key="1">
    <citation type="submission" date="2019-05" db="EMBL/GenBank/DDBJ databases">
        <authorList>
            <person name="Pope W.H."/>
            <person name="Garlena R.A."/>
            <person name="Russell D.A."/>
            <person name="Jacobs-Sera D."/>
            <person name="Hatfull G.F."/>
        </authorList>
    </citation>
    <scope>NUCLEOTIDE SEQUENCE [LARGE SCALE GENOMIC DNA]</scope>
</reference>
<sequence length="84" mass="9569">MPGRSTDGSCFPTPVAIAVFGNHDDCMRKSDYTDLELRQIVAQRRRELTARDVELAKQQRQIAQERAHVASELNDLDEADRLLE</sequence>
<gene>
    <name evidence="1" type="primary">10</name>
    <name evidence="1" type="ORF">SEA_PHRAPPUCCINO_10</name>
</gene>
<evidence type="ECO:0000313" key="2">
    <source>
        <dbReference type="Proteomes" id="UP000316777"/>
    </source>
</evidence>